<evidence type="ECO:0000313" key="2">
    <source>
        <dbReference type="EMBL" id="KAH7063385.1"/>
    </source>
</evidence>
<dbReference type="Gene3D" id="3.30.200.40">
    <property type="entry name" value="Scavenger mRNA decapping enzyme, N-terminal domain"/>
    <property type="match status" value="1"/>
</dbReference>
<dbReference type="PANTHER" id="PTHR12978">
    <property type="entry name" value="HISTIDINE TRIAD HIT PROTEIN MEMBER"/>
    <property type="match status" value="1"/>
</dbReference>
<accession>A0ABQ8GSB1</accession>
<dbReference type="SUPFAM" id="SSF54197">
    <property type="entry name" value="HIT-like"/>
    <property type="match status" value="1"/>
</dbReference>
<name>A0ABQ8GSB1_9PEZI</name>
<gene>
    <name evidence="2" type="ORF">B0J12DRAFT_707264</name>
</gene>
<dbReference type="PIRSF" id="PIRSF028973">
    <property type="entry name" value="Scavenger_mRNA_decap_enz"/>
    <property type="match status" value="1"/>
</dbReference>
<dbReference type="PANTHER" id="PTHR12978:SF0">
    <property type="entry name" value="M7GPPPX DIPHOSPHATASE"/>
    <property type="match status" value="1"/>
</dbReference>
<dbReference type="EMBL" id="JAGTJR010000002">
    <property type="protein sequence ID" value="KAH7063385.1"/>
    <property type="molecule type" value="Genomic_DNA"/>
</dbReference>
<dbReference type="InterPro" id="IPR008594">
    <property type="entry name" value="DcpS/DCS2"/>
</dbReference>
<keyword evidence="2" id="KW-0378">Hydrolase</keyword>
<proteinExistence type="inferred from homology"/>
<dbReference type="SUPFAM" id="SSF102860">
    <property type="entry name" value="mRNA decapping enzyme DcpS N-terminal domain"/>
    <property type="match status" value="1"/>
</dbReference>
<dbReference type="InterPro" id="IPR036265">
    <property type="entry name" value="HIT-like_sf"/>
</dbReference>
<dbReference type="Pfam" id="PF11969">
    <property type="entry name" value="DcpS_C"/>
    <property type="match status" value="1"/>
</dbReference>
<dbReference type="Gene3D" id="3.30.428.10">
    <property type="entry name" value="HIT-like"/>
    <property type="match status" value="1"/>
</dbReference>
<comment type="caution">
    <text evidence="2">The sequence shown here is derived from an EMBL/GenBank/DDBJ whole genome shotgun (WGS) entry which is preliminary data.</text>
</comment>
<dbReference type="GO" id="GO:0016787">
    <property type="term" value="F:hydrolase activity"/>
    <property type="evidence" value="ECO:0007669"/>
    <property type="project" value="UniProtKB-KW"/>
</dbReference>
<keyword evidence="3" id="KW-1185">Reference proteome</keyword>
<dbReference type="Proteomes" id="UP000774617">
    <property type="component" value="Unassembled WGS sequence"/>
</dbReference>
<evidence type="ECO:0000313" key="3">
    <source>
        <dbReference type="Proteomes" id="UP000774617"/>
    </source>
</evidence>
<sequence length="318" mass="36273">MALTNAEAEALVPQFKLERLLNQDQAGRRIVLLGSIQSKPALLLAERAAFSAEPVHLESFSSSLANIKNLGANDIYFWFLAATAAGSQNSTQPPDLKLNLIYPCSEKHIKKYSQQGARLVTETPEIYRDHVRPYMQKQREEGRLNWVFNIIEGRTEQEDVFFREHGDEGFLVLPDLNWDRKTMTSLHLLGIVERRDIWSVRDLKKVHITWLKHMRQKLLEATVKLYPELDKDQLKLYIHYQPTYYHFHVHVVHVALEAGATQATGKALGLENIISQLEHMAGPEGSAGMADVSLTYTLGEASELWTEVFQPLKESQRS</sequence>
<dbReference type="InterPro" id="IPR011145">
    <property type="entry name" value="Scavenger_mRNA_decap_enz_N"/>
</dbReference>
<protein>
    <submittedName>
        <fullName evidence="2">mRNA decapping hydrolase</fullName>
    </submittedName>
</protein>
<comment type="similarity">
    <text evidence="1">Belongs to the HIT family.</text>
</comment>
<evidence type="ECO:0000256" key="1">
    <source>
        <dbReference type="ARBA" id="ARBA00010208"/>
    </source>
</evidence>
<reference evidence="2 3" key="1">
    <citation type="journal article" date="2021" name="Nat. Commun.">
        <title>Genetic determinants of endophytism in the Arabidopsis root mycobiome.</title>
        <authorList>
            <person name="Mesny F."/>
            <person name="Miyauchi S."/>
            <person name="Thiergart T."/>
            <person name="Pickel B."/>
            <person name="Atanasova L."/>
            <person name="Karlsson M."/>
            <person name="Huettel B."/>
            <person name="Barry K.W."/>
            <person name="Haridas S."/>
            <person name="Chen C."/>
            <person name="Bauer D."/>
            <person name="Andreopoulos W."/>
            <person name="Pangilinan J."/>
            <person name="LaButti K."/>
            <person name="Riley R."/>
            <person name="Lipzen A."/>
            <person name="Clum A."/>
            <person name="Drula E."/>
            <person name="Henrissat B."/>
            <person name="Kohler A."/>
            <person name="Grigoriev I.V."/>
            <person name="Martin F.M."/>
            <person name="Hacquard S."/>
        </authorList>
    </citation>
    <scope>NUCLEOTIDE SEQUENCE [LARGE SCALE GENOMIC DNA]</scope>
    <source>
        <strain evidence="2 3">MPI-SDFR-AT-0080</strain>
    </source>
</reference>
<dbReference type="Pfam" id="PF05652">
    <property type="entry name" value="DcpS"/>
    <property type="match status" value="1"/>
</dbReference>
<organism evidence="2 3">
    <name type="scientific">Macrophomina phaseolina</name>
    <dbReference type="NCBI Taxonomy" id="35725"/>
    <lineage>
        <taxon>Eukaryota</taxon>
        <taxon>Fungi</taxon>
        <taxon>Dikarya</taxon>
        <taxon>Ascomycota</taxon>
        <taxon>Pezizomycotina</taxon>
        <taxon>Dothideomycetes</taxon>
        <taxon>Dothideomycetes incertae sedis</taxon>
        <taxon>Botryosphaeriales</taxon>
        <taxon>Botryosphaeriaceae</taxon>
        <taxon>Macrophomina</taxon>
    </lineage>
</organism>